<dbReference type="EMBL" id="JAODAN010000001">
    <property type="protein sequence ID" value="KAK1928036.1"/>
    <property type="molecule type" value="Genomic_DNA"/>
</dbReference>
<dbReference type="AlphaFoldDB" id="A0AAD9FXD9"/>
<feature type="region of interest" description="Disordered" evidence="1">
    <location>
        <begin position="459"/>
        <end position="480"/>
    </location>
</feature>
<keyword evidence="3" id="KW-1185">Reference proteome</keyword>
<gene>
    <name evidence="2" type="ORF">DB88DRAFT_470590</name>
</gene>
<organism evidence="2 3">
    <name type="scientific">Papiliotrema laurentii</name>
    <name type="common">Cryptococcus laurentii</name>
    <dbReference type="NCBI Taxonomy" id="5418"/>
    <lineage>
        <taxon>Eukaryota</taxon>
        <taxon>Fungi</taxon>
        <taxon>Dikarya</taxon>
        <taxon>Basidiomycota</taxon>
        <taxon>Agaricomycotina</taxon>
        <taxon>Tremellomycetes</taxon>
        <taxon>Tremellales</taxon>
        <taxon>Rhynchogastremaceae</taxon>
        <taxon>Papiliotrema</taxon>
    </lineage>
</organism>
<feature type="compositionally biased region" description="Acidic residues" evidence="1">
    <location>
        <begin position="465"/>
        <end position="480"/>
    </location>
</feature>
<reference evidence="2" key="1">
    <citation type="submission" date="2023-02" db="EMBL/GenBank/DDBJ databases">
        <title>Identification and recombinant expression of a fungal hydrolase from Papiliotrema laurentii that hydrolyzes apple cutin and clears colloidal polyester polyurethane.</title>
        <authorList>
            <consortium name="DOE Joint Genome Institute"/>
            <person name="Roman V.A."/>
            <person name="Bojanowski C."/>
            <person name="Crable B.R."/>
            <person name="Wagner D.N."/>
            <person name="Hung C.S."/>
            <person name="Nadeau L.J."/>
            <person name="Schratz L."/>
            <person name="Haridas S."/>
            <person name="Pangilinan J."/>
            <person name="Lipzen A."/>
            <person name="Na H."/>
            <person name="Yan M."/>
            <person name="Ng V."/>
            <person name="Grigoriev I.V."/>
            <person name="Spatafora J.W."/>
            <person name="Barlow D."/>
            <person name="Biffinger J."/>
            <person name="Kelley-Loughnane N."/>
            <person name="Varaljay V.A."/>
            <person name="Crookes-Goodson W.J."/>
        </authorList>
    </citation>
    <scope>NUCLEOTIDE SEQUENCE</scope>
    <source>
        <strain evidence="2">5307AH</strain>
    </source>
</reference>
<accession>A0AAD9FXD9</accession>
<comment type="caution">
    <text evidence="2">The sequence shown here is derived from an EMBL/GenBank/DDBJ whole genome shotgun (WGS) entry which is preliminary data.</text>
</comment>
<evidence type="ECO:0000313" key="2">
    <source>
        <dbReference type="EMBL" id="KAK1928036.1"/>
    </source>
</evidence>
<name>A0AAD9FXD9_PAPLA</name>
<sequence length="480" mass="53494">MSLIEFHPYLTKTWAHLGLGNETVEALTIHDCETREQDGEHLSYLTMKNHKEGYWTLAVKPTNCTVRYHTRARKPDSQKEWMDRPFHVWTPDKPWSTKLNDIRSKLTERAKSPTVLDATDQAIGDAVSQTIAGMAYNLSDEKTRKLTSLLDLVRHVKRQVWNANVTTGEDFAFRWILSTNPSEAEKIRSVLESPFKSHALSAAAAPQIQRGSVIAANTITQPQVTKAEGSNADGTTADPQEATVVWKQGRREEWLADLKAWEGGKFASAANLEPLANALGTQDTFTWSPEQPDICFSVSPLKIDDSEQVMNMMACKVDTQGKSHLSSVKHPVGPTERTPLRKVIEKWVEAEDRNISQMEKRNKLTTEVYEQSQQQFAFLLRALPHLPQETSMGVAGLPDEDPVFGTGALADALTRTEDALRGVESGLQAAKDKLKDYQDQTDAIVHIVQRVTRLLKEATSMVESSDGEEQESDPDGGTDS</sequence>
<protein>
    <submittedName>
        <fullName evidence="2">Uncharacterized protein</fullName>
    </submittedName>
</protein>
<evidence type="ECO:0000256" key="1">
    <source>
        <dbReference type="SAM" id="MobiDB-lite"/>
    </source>
</evidence>
<evidence type="ECO:0000313" key="3">
    <source>
        <dbReference type="Proteomes" id="UP001182556"/>
    </source>
</evidence>
<dbReference type="Proteomes" id="UP001182556">
    <property type="component" value="Unassembled WGS sequence"/>
</dbReference>
<proteinExistence type="predicted"/>